<dbReference type="Gene3D" id="3.90.1150.10">
    <property type="entry name" value="Aspartate Aminotransferase, domain 1"/>
    <property type="match status" value="1"/>
</dbReference>
<dbReference type="PROSITE" id="PS00600">
    <property type="entry name" value="AA_TRANSFER_CLASS_3"/>
    <property type="match status" value="1"/>
</dbReference>
<dbReference type="InterPro" id="IPR015421">
    <property type="entry name" value="PyrdxlP-dep_Trfase_major"/>
</dbReference>
<evidence type="ECO:0000256" key="3">
    <source>
        <dbReference type="ARBA" id="ARBA00022605"/>
    </source>
</evidence>
<dbReference type="NCBIfam" id="NF002874">
    <property type="entry name" value="PRK03244.1"/>
    <property type="match status" value="1"/>
</dbReference>
<keyword evidence="2 8" id="KW-0032">Aminotransferase</keyword>
<dbReference type="EC" id="2.6.1.11" evidence="8"/>
<dbReference type="PANTHER" id="PTHR11986:SF79">
    <property type="entry name" value="ACETYLORNITHINE AMINOTRANSFERASE, MITOCHONDRIAL"/>
    <property type="match status" value="1"/>
</dbReference>
<dbReference type="PANTHER" id="PTHR11986">
    <property type="entry name" value="AMINOTRANSFERASE CLASS III"/>
    <property type="match status" value="1"/>
</dbReference>
<dbReference type="PIRSF" id="PIRSF000521">
    <property type="entry name" value="Transaminase_4ab_Lys_Orn"/>
    <property type="match status" value="1"/>
</dbReference>
<evidence type="ECO:0000256" key="4">
    <source>
        <dbReference type="ARBA" id="ARBA00022679"/>
    </source>
</evidence>
<evidence type="ECO:0000256" key="7">
    <source>
        <dbReference type="RuleBase" id="RU003560"/>
    </source>
</evidence>
<sequence>MSNRAPLSNKEIKTRFEAALMGNYGLPAVPIASGSGVRVTDADGNVYLDMIGGIAVSTVGHGHPRYVEAIADQAAALAHTSNLYLHRGEVELAEKLLELVEARGKVFLCNSGTEANEAAVKLVLKAGKPYGRTKIVATENSFHGRSLGALAITGKAAIREPFAPFGVEAEFVPYGDARALAAAVDASTAAVFLEPTQGESGVHPATTDYLKAARRITSENGAALVLDEIQSGFGRTGAWFAHHAAAITPDVVTLAKGLAGGVPIGATIGVGKWGDVFGPGDHGSTFGGNPIACAAALAVIGVVEDEGLFENVLALGERLEANLADHPAVTEVRGKALWRGIGLAGADSAAVCDALAARGVLANPVRPDTIRIAPPLTITAEDVDLFCDILKDVLSTAPEGPNHE</sequence>
<evidence type="ECO:0000313" key="8">
    <source>
        <dbReference type="EMBL" id="MFC4337933.1"/>
    </source>
</evidence>
<organism evidence="8 9">
    <name type="scientific">Salininema proteolyticum</name>
    <dbReference type="NCBI Taxonomy" id="1607685"/>
    <lineage>
        <taxon>Bacteria</taxon>
        <taxon>Bacillati</taxon>
        <taxon>Actinomycetota</taxon>
        <taxon>Actinomycetes</taxon>
        <taxon>Glycomycetales</taxon>
        <taxon>Glycomycetaceae</taxon>
        <taxon>Salininema</taxon>
    </lineage>
</organism>
<name>A0ABV8U480_9ACTN</name>
<dbReference type="InterPro" id="IPR049704">
    <property type="entry name" value="Aminotrans_3_PPA_site"/>
</dbReference>
<keyword evidence="5 7" id="KW-0663">Pyridoxal phosphate</keyword>
<dbReference type="EMBL" id="JBHSDK010000061">
    <property type="protein sequence ID" value="MFC4337933.1"/>
    <property type="molecule type" value="Genomic_DNA"/>
</dbReference>
<accession>A0ABV8U480</accession>
<reference evidence="9" key="1">
    <citation type="journal article" date="2019" name="Int. J. Syst. Evol. Microbiol.">
        <title>The Global Catalogue of Microorganisms (GCM) 10K type strain sequencing project: providing services to taxonomists for standard genome sequencing and annotation.</title>
        <authorList>
            <consortium name="The Broad Institute Genomics Platform"/>
            <consortium name="The Broad Institute Genome Sequencing Center for Infectious Disease"/>
            <person name="Wu L."/>
            <person name="Ma J."/>
        </authorList>
    </citation>
    <scope>NUCLEOTIDE SEQUENCE [LARGE SCALE GENOMIC DNA]</scope>
    <source>
        <strain evidence="9">IBRC-M 10908</strain>
    </source>
</reference>
<comment type="caution">
    <text evidence="8">The sequence shown here is derived from an EMBL/GenBank/DDBJ whole genome shotgun (WGS) entry which is preliminary data.</text>
</comment>
<proteinExistence type="inferred from homology"/>
<keyword evidence="3" id="KW-0028">Amino-acid biosynthesis</keyword>
<dbReference type="InterPro" id="IPR015424">
    <property type="entry name" value="PyrdxlP-dep_Trfase"/>
</dbReference>
<dbReference type="GO" id="GO:0003992">
    <property type="term" value="F:N2-acetyl-L-ornithine:2-oxoglutarate 5-aminotransferase activity"/>
    <property type="evidence" value="ECO:0007669"/>
    <property type="project" value="UniProtKB-EC"/>
</dbReference>
<evidence type="ECO:0000256" key="6">
    <source>
        <dbReference type="ARBA" id="ARBA00029440"/>
    </source>
</evidence>
<dbReference type="SUPFAM" id="SSF53383">
    <property type="entry name" value="PLP-dependent transferases"/>
    <property type="match status" value="1"/>
</dbReference>
<dbReference type="InterPro" id="IPR015422">
    <property type="entry name" value="PyrdxlP-dep_Trfase_small"/>
</dbReference>
<dbReference type="Gene3D" id="3.40.640.10">
    <property type="entry name" value="Type I PLP-dependent aspartate aminotransferase-like (Major domain)"/>
    <property type="match status" value="1"/>
</dbReference>
<dbReference type="Pfam" id="PF00202">
    <property type="entry name" value="Aminotran_3"/>
    <property type="match status" value="1"/>
</dbReference>
<dbReference type="Proteomes" id="UP001595823">
    <property type="component" value="Unassembled WGS sequence"/>
</dbReference>
<evidence type="ECO:0000256" key="1">
    <source>
        <dbReference type="ARBA" id="ARBA00001933"/>
    </source>
</evidence>
<dbReference type="NCBIfam" id="TIGR00707">
    <property type="entry name" value="argD"/>
    <property type="match status" value="1"/>
</dbReference>
<dbReference type="InterPro" id="IPR004636">
    <property type="entry name" value="AcOrn/SuccOrn_fam"/>
</dbReference>
<dbReference type="InterPro" id="IPR005814">
    <property type="entry name" value="Aminotrans_3"/>
</dbReference>
<dbReference type="RefSeq" id="WP_380625422.1">
    <property type="nucleotide sequence ID" value="NZ_JBHSDK010000061.1"/>
</dbReference>
<comment type="cofactor">
    <cofactor evidence="1">
        <name>pyridoxal 5'-phosphate</name>
        <dbReference type="ChEBI" id="CHEBI:597326"/>
    </cofactor>
</comment>
<dbReference type="InterPro" id="IPR050103">
    <property type="entry name" value="Class-III_PLP-dep_AT"/>
</dbReference>
<dbReference type="CDD" id="cd00610">
    <property type="entry name" value="OAT_like"/>
    <property type="match status" value="1"/>
</dbReference>
<keyword evidence="4 8" id="KW-0808">Transferase</keyword>
<keyword evidence="9" id="KW-1185">Reference proteome</keyword>
<evidence type="ECO:0000256" key="5">
    <source>
        <dbReference type="ARBA" id="ARBA00022898"/>
    </source>
</evidence>
<comment type="similarity">
    <text evidence="7">Belongs to the class-III pyridoxal-phosphate-dependent aminotransferase family.</text>
</comment>
<evidence type="ECO:0000313" key="9">
    <source>
        <dbReference type="Proteomes" id="UP001595823"/>
    </source>
</evidence>
<protein>
    <submittedName>
        <fullName evidence="8">Acetylornithine transaminase</fullName>
        <ecNumber evidence="8">2.6.1.11</ecNumber>
    </submittedName>
</protein>
<evidence type="ECO:0000256" key="2">
    <source>
        <dbReference type="ARBA" id="ARBA00022576"/>
    </source>
</evidence>
<gene>
    <name evidence="8" type="ORF">ACFPET_22320</name>
</gene>
<comment type="pathway">
    <text evidence="6">Amino-acid biosynthesis.</text>
</comment>